<dbReference type="InterPro" id="IPR051345">
    <property type="entry name" value="Importin_beta-like_NTR"/>
</dbReference>
<evidence type="ECO:0000256" key="4">
    <source>
        <dbReference type="ARBA" id="ARBA00023242"/>
    </source>
</evidence>
<comment type="caution">
    <text evidence="5">The sequence shown here is derived from an EMBL/GenBank/DDBJ whole genome shotgun (WGS) entry which is preliminary data.</text>
</comment>
<dbReference type="InterPro" id="IPR011989">
    <property type="entry name" value="ARM-like"/>
</dbReference>
<evidence type="ECO:0000313" key="5">
    <source>
        <dbReference type="EMBL" id="CAG9319908.1"/>
    </source>
</evidence>
<dbReference type="SUPFAM" id="SSF48371">
    <property type="entry name" value="ARM repeat"/>
    <property type="match status" value="1"/>
</dbReference>
<evidence type="ECO:0000256" key="3">
    <source>
        <dbReference type="ARBA" id="ARBA00022448"/>
    </source>
</evidence>
<dbReference type="EMBL" id="CAJZBQ010000024">
    <property type="protein sequence ID" value="CAG9319908.1"/>
    <property type="molecule type" value="Genomic_DNA"/>
</dbReference>
<keyword evidence="3" id="KW-0813">Transport</keyword>
<dbReference type="GO" id="GO:0005737">
    <property type="term" value="C:cytoplasm"/>
    <property type="evidence" value="ECO:0007669"/>
    <property type="project" value="TreeGrafter"/>
</dbReference>
<proteinExistence type="inferred from homology"/>
<dbReference type="PANTHER" id="PTHR12363:SF33">
    <property type="entry name" value="IMPORTIN-13"/>
    <property type="match status" value="1"/>
</dbReference>
<organism evidence="5 6">
    <name type="scientific">Blepharisma stoltei</name>
    <dbReference type="NCBI Taxonomy" id="1481888"/>
    <lineage>
        <taxon>Eukaryota</taxon>
        <taxon>Sar</taxon>
        <taxon>Alveolata</taxon>
        <taxon>Ciliophora</taxon>
        <taxon>Postciliodesmatophora</taxon>
        <taxon>Heterotrichea</taxon>
        <taxon>Heterotrichida</taxon>
        <taxon>Blepharismidae</taxon>
        <taxon>Blepharisma</taxon>
    </lineage>
</organism>
<dbReference type="GO" id="GO:0005634">
    <property type="term" value="C:nucleus"/>
    <property type="evidence" value="ECO:0007669"/>
    <property type="project" value="UniProtKB-SubCell"/>
</dbReference>
<evidence type="ECO:0000256" key="2">
    <source>
        <dbReference type="ARBA" id="ARBA00007991"/>
    </source>
</evidence>
<accession>A0AAU9J8K6</accession>
<dbReference type="Gene3D" id="1.25.10.10">
    <property type="entry name" value="Leucine-rich Repeat Variant"/>
    <property type="match status" value="1"/>
</dbReference>
<gene>
    <name evidence="5" type="ORF">BSTOLATCC_MIC25153</name>
</gene>
<keyword evidence="4" id="KW-0539">Nucleus</keyword>
<comment type="subcellular location">
    <subcellularLocation>
        <location evidence="1">Nucleus</location>
    </subcellularLocation>
</comment>
<protein>
    <submittedName>
        <fullName evidence="5">Uncharacterized protein</fullName>
    </submittedName>
</protein>
<dbReference type="AlphaFoldDB" id="A0AAU9J8K6"/>
<name>A0AAU9J8K6_9CILI</name>
<dbReference type="Proteomes" id="UP001162131">
    <property type="component" value="Unassembled WGS sequence"/>
</dbReference>
<sequence>MTKGINDGLNSPFFIDSNAVECFSNTSAECYDLFTRELILPTLQICDNILPKIKSNLVDKLIEALLNIINKLPKEEMGAAIKRVLSYVDNELKNLNIDDTAESRQKYSKCVIIWASALNSLSSIDSGFLNEVLGEMVTQALDIICRGLLLYRSQDGVIVAVSLFFKRIIKAFTCFSDPYFPIIANCILQCYSPGHEDCLGVISNAISIIGNEANTRAWLEQNYINLFGLLISYLEAKPEPGIIVGLFEIQTKLYESGNPALNNIQVVNKTLETVCRLLPIMTDRNPCKAVLQFTQLLFQQEGEEWKQILFPYARLMTKAILFGLGNINSNTFLILALLVDALKGKYFQEYYNGVVEGLQSPLYANFSEKEKERLLYCFLNAESSPAIMMIKQFFFNLANILKGVGTFESVIMTEIAIASSKRAAKVIDIA</sequence>
<dbReference type="InterPro" id="IPR016024">
    <property type="entry name" value="ARM-type_fold"/>
</dbReference>
<reference evidence="5" key="1">
    <citation type="submission" date="2021-09" db="EMBL/GenBank/DDBJ databases">
        <authorList>
            <consortium name="AG Swart"/>
            <person name="Singh M."/>
            <person name="Singh A."/>
            <person name="Seah K."/>
            <person name="Emmerich C."/>
        </authorList>
    </citation>
    <scope>NUCLEOTIDE SEQUENCE</scope>
    <source>
        <strain evidence="5">ATCC30299</strain>
    </source>
</reference>
<dbReference type="GO" id="GO:0006606">
    <property type="term" value="P:protein import into nucleus"/>
    <property type="evidence" value="ECO:0007669"/>
    <property type="project" value="TreeGrafter"/>
</dbReference>
<evidence type="ECO:0000256" key="1">
    <source>
        <dbReference type="ARBA" id="ARBA00004123"/>
    </source>
</evidence>
<comment type="similarity">
    <text evidence="2">Belongs to the importin beta family.</text>
</comment>
<evidence type="ECO:0000313" key="6">
    <source>
        <dbReference type="Proteomes" id="UP001162131"/>
    </source>
</evidence>
<keyword evidence="6" id="KW-1185">Reference proteome</keyword>
<dbReference type="PANTHER" id="PTHR12363">
    <property type="entry name" value="TRANSPORTIN 3 AND IMPORTIN 13"/>
    <property type="match status" value="1"/>
</dbReference>